<dbReference type="PIRSF" id="PIRSF006092">
    <property type="entry name" value="GreA_GreB"/>
    <property type="match status" value="1"/>
</dbReference>
<dbReference type="PROSITE" id="PS00830">
    <property type="entry name" value="GREAB_2"/>
    <property type="match status" value="1"/>
</dbReference>
<dbReference type="InterPro" id="IPR036953">
    <property type="entry name" value="GreA/GreB_C_sf"/>
</dbReference>
<feature type="domain" description="Transcription elongation factor GreA/GreB C-terminal" evidence="1">
    <location>
        <begin position="81"/>
        <end position="151"/>
    </location>
</feature>
<evidence type="ECO:0000313" key="3">
    <source>
        <dbReference type="Proteomes" id="UP000748332"/>
    </source>
</evidence>
<dbReference type="InterPro" id="IPR023459">
    <property type="entry name" value="Tscrpt_elong_fac_GreA/B_fam"/>
</dbReference>
<reference evidence="2" key="1">
    <citation type="submission" date="2020-04" db="EMBL/GenBank/DDBJ databases">
        <authorList>
            <person name="Zhang T."/>
        </authorList>
    </citation>
    <scope>NUCLEOTIDE SEQUENCE</scope>
    <source>
        <strain evidence="2">HKST-UBA16</strain>
    </source>
</reference>
<dbReference type="GO" id="GO:0003746">
    <property type="term" value="F:translation elongation factor activity"/>
    <property type="evidence" value="ECO:0007669"/>
    <property type="project" value="UniProtKB-KW"/>
</dbReference>
<dbReference type="Proteomes" id="UP000748332">
    <property type="component" value="Unassembled WGS sequence"/>
</dbReference>
<dbReference type="GO" id="GO:0070063">
    <property type="term" value="F:RNA polymerase binding"/>
    <property type="evidence" value="ECO:0007669"/>
    <property type="project" value="InterPro"/>
</dbReference>
<evidence type="ECO:0000259" key="1">
    <source>
        <dbReference type="Pfam" id="PF01272"/>
    </source>
</evidence>
<dbReference type="InterPro" id="IPR001437">
    <property type="entry name" value="Tscrpt_elong_fac_GreA/B_C"/>
</dbReference>
<accession>A0A955KVB7</accession>
<proteinExistence type="predicted"/>
<dbReference type="EMBL" id="JAGQLM010000006">
    <property type="protein sequence ID" value="MCA9374719.1"/>
    <property type="molecule type" value="Genomic_DNA"/>
</dbReference>
<dbReference type="PANTHER" id="PTHR30437">
    <property type="entry name" value="TRANSCRIPTION ELONGATION FACTOR GREA"/>
    <property type="match status" value="1"/>
</dbReference>
<dbReference type="Gene3D" id="3.10.50.30">
    <property type="entry name" value="Transcription elongation factor, GreA/GreB, C-terminal domain"/>
    <property type="match status" value="1"/>
</dbReference>
<name>A0A955KVB7_9BACT</name>
<evidence type="ECO:0000313" key="2">
    <source>
        <dbReference type="EMBL" id="MCA9374719.1"/>
    </source>
</evidence>
<sequence length="152" mass="16780">MNNRKVLLTAAGFEELRNKISTLESKIKQESKFIERFIRDSEMNTEAYTESCTNRAYLENELLQLKQVLRGAQLVNSDADDGVVGIGDKVRLTNHRICYEMTIVSSLEANPSSGKVSSESPIGASIVGKSVGEAVIVRLPEGEIDLVISEIY</sequence>
<keyword evidence="2" id="KW-0251">Elongation factor</keyword>
<reference evidence="2" key="2">
    <citation type="journal article" date="2021" name="Microbiome">
        <title>Successional dynamics and alternative stable states in a saline activated sludge microbial community over 9 years.</title>
        <authorList>
            <person name="Wang Y."/>
            <person name="Ye J."/>
            <person name="Ju F."/>
            <person name="Liu L."/>
            <person name="Boyd J.A."/>
            <person name="Deng Y."/>
            <person name="Parks D.H."/>
            <person name="Jiang X."/>
            <person name="Yin X."/>
            <person name="Woodcroft B.J."/>
            <person name="Tyson G.W."/>
            <person name="Hugenholtz P."/>
            <person name="Polz M.F."/>
            <person name="Zhang T."/>
        </authorList>
    </citation>
    <scope>NUCLEOTIDE SEQUENCE</scope>
    <source>
        <strain evidence="2">HKST-UBA16</strain>
    </source>
</reference>
<organism evidence="2 3">
    <name type="scientific">Candidatus Dojkabacteria bacterium</name>
    <dbReference type="NCBI Taxonomy" id="2099670"/>
    <lineage>
        <taxon>Bacteria</taxon>
        <taxon>Candidatus Dojkabacteria</taxon>
    </lineage>
</organism>
<protein>
    <submittedName>
        <fullName evidence="2">GreA/GreB family elongation factor</fullName>
    </submittedName>
</protein>
<keyword evidence="2" id="KW-0648">Protein biosynthesis</keyword>
<dbReference type="AlphaFoldDB" id="A0A955KVB7"/>
<dbReference type="InterPro" id="IPR018151">
    <property type="entry name" value="TF_GreA/GreB_CS"/>
</dbReference>
<dbReference type="GO" id="GO:0006354">
    <property type="term" value="P:DNA-templated transcription elongation"/>
    <property type="evidence" value="ECO:0007669"/>
    <property type="project" value="TreeGrafter"/>
</dbReference>
<dbReference type="Pfam" id="PF01272">
    <property type="entry name" value="GreA_GreB"/>
    <property type="match status" value="1"/>
</dbReference>
<gene>
    <name evidence="2" type="ORF">KC622_00135</name>
</gene>
<dbReference type="SUPFAM" id="SSF54534">
    <property type="entry name" value="FKBP-like"/>
    <property type="match status" value="1"/>
</dbReference>
<comment type="caution">
    <text evidence="2">The sequence shown here is derived from an EMBL/GenBank/DDBJ whole genome shotgun (WGS) entry which is preliminary data.</text>
</comment>
<dbReference type="GO" id="GO:0003677">
    <property type="term" value="F:DNA binding"/>
    <property type="evidence" value="ECO:0007669"/>
    <property type="project" value="InterPro"/>
</dbReference>
<dbReference type="PANTHER" id="PTHR30437:SF4">
    <property type="entry name" value="TRANSCRIPTION ELONGATION FACTOR GREA"/>
    <property type="match status" value="1"/>
</dbReference>
<dbReference type="GO" id="GO:0032784">
    <property type="term" value="P:regulation of DNA-templated transcription elongation"/>
    <property type="evidence" value="ECO:0007669"/>
    <property type="project" value="InterPro"/>
</dbReference>